<reference evidence="1" key="1">
    <citation type="submission" date="2021-02" db="EMBL/GenBank/DDBJ databases">
        <authorList>
            <consortium name="DOE Joint Genome Institute"/>
            <person name="Ahrendt S."/>
            <person name="Looney B.P."/>
            <person name="Miyauchi S."/>
            <person name="Morin E."/>
            <person name="Drula E."/>
            <person name="Courty P.E."/>
            <person name="Chicoki N."/>
            <person name="Fauchery L."/>
            <person name="Kohler A."/>
            <person name="Kuo A."/>
            <person name="Labutti K."/>
            <person name="Pangilinan J."/>
            <person name="Lipzen A."/>
            <person name="Riley R."/>
            <person name="Andreopoulos W."/>
            <person name="He G."/>
            <person name="Johnson J."/>
            <person name="Barry K.W."/>
            <person name="Grigoriev I.V."/>
            <person name="Nagy L."/>
            <person name="Hibbett D."/>
            <person name="Henrissat B."/>
            <person name="Matheny P.B."/>
            <person name="Labbe J."/>
            <person name="Martin F."/>
        </authorList>
    </citation>
    <scope>NUCLEOTIDE SEQUENCE</scope>
    <source>
        <strain evidence="1">FP105234-sp</strain>
    </source>
</reference>
<accession>A0ACB8S6U5</accession>
<comment type="caution">
    <text evidence="1">The sequence shown here is derived from an EMBL/GenBank/DDBJ whole genome shotgun (WGS) entry which is preliminary data.</text>
</comment>
<name>A0ACB8S6U5_9AGAM</name>
<evidence type="ECO:0000313" key="2">
    <source>
        <dbReference type="Proteomes" id="UP000814033"/>
    </source>
</evidence>
<gene>
    <name evidence="1" type="ORF">FA95DRAFT_1602388</name>
</gene>
<evidence type="ECO:0000313" key="1">
    <source>
        <dbReference type="EMBL" id="KAI0051907.1"/>
    </source>
</evidence>
<sequence length="1069" mass="116170">MATTVQQRAPQEGPSSPLANVPMGALASTMHGAFPRNSIPISDLEFRDDRYPTLSPRHLATQPNGDRPAFRQSSYPDGLRQHTNASAPPPGTQLPRPPDASAPIRAYTYPDDTYGARRTQETVLPGQKHQLDEPAYQAGRPDFQASSSPPRNDSPTPHTLPSASPPRVNEQYSAAELFPTSPASSGDANKPQPAANSRSLQESPVAQRGPWPAPMDETQQEPYPNRPPAPQTPTLSPSPAMMTGPQSYTSPITIPVSPNLRAPAQQPTYITPAASPNAMNPIFSTPAQGEEVCVECAMRDQDMVDVDVTSHGIWARESDVAYEELLRRELEEEDLGVPATDDRPRARGGRLSEPNMKLWLSLNPKEASSKRNALEAYIKAQRSLLEAEALAHARAMQESRQIDDRMRDAYSQLRRSAYELGTSATPTDDTGGVRIKAIRSSTVPNASVMSAHGREVTLLENGMIVEHVDVRREEREERERRRREDKRARARKSSRGSAIDVASMYSSTSPLPHTDSGFHLSASPNRYSTSRPMSVLTAPMDYPSRGMPHAQSSASVEAQSMISGSASPNRRTRFFGLRNFSTGFRSSDSLAPSGFSGSMVDMHVALQRENARMAQEPVPSAVVQPTISGWRNSTALVPQRGMEEATDDKPKKKKKGLAKIWKLVTGSSRGDSAAAANNGSQSRSLDRGAHDDDYPLAPPPPLSYLVGRSTGEHGGNALRHVSTPSLPSSVSPNYALSSAGVSPPTAPSSLLPSPTSSRPLGAPEDRDGRKTSANMDPDAEYPSPVEEEPSQLPPQRNVHPVTSEPDMRRSSQIMSSPAPPMPRLPSGVQGRPESMAQERPESMAWREKSLPPLPGEIAARYQTHPSLEPRPRTLFSYDMRVGEQSMPLAAPKAQFLQPEQRRQSFGGISTRPNLLIQTLPSRHPQYATDSFVGGSSEKRPRPADQFGTLRGTLAQDGAAQNQMALAPPTTTPSKRKSRFGLATLLGRKVPPAEREGALLGVEFPAARSSGSEAMHEAMMNDVGSSQGSGHAFPRLSMSARKNIEELVDQSPDFVAYRYPSNEHNLDLLR</sequence>
<dbReference type="Proteomes" id="UP000814033">
    <property type="component" value="Unassembled WGS sequence"/>
</dbReference>
<organism evidence="1 2">
    <name type="scientific">Auriscalpium vulgare</name>
    <dbReference type="NCBI Taxonomy" id="40419"/>
    <lineage>
        <taxon>Eukaryota</taxon>
        <taxon>Fungi</taxon>
        <taxon>Dikarya</taxon>
        <taxon>Basidiomycota</taxon>
        <taxon>Agaricomycotina</taxon>
        <taxon>Agaricomycetes</taxon>
        <taxon>Russulales</taxon>
        <taxon>Auriscalpiaceae</taxon>
        <taxon>Auriscalpium</taxon>
    </lineage>
</organism>
<reference evidence="1" key="2">
    <citation type="journal article" date="2022" name="New Phytol.">
        <title>Evolutionary transition to the ectomycorrhizal habit in the genomes of a hyperdiverse lineage of mushroom-forming fungi.</title>
        <authorList>
            <person name="Looney B."/>
            <person name="Miyauchi S."/>
            <person name="Morin E."/>
            <person name="Drula E."/>
            <person name="Courty P.E."/>
            <person name="Kohler A."/>
            <person name="Kuo A."/>
            <person name="LaButti K."/>
            <person name="Pangilinan J."/>
            <person name="Lipzen A."/>
            <person name="Riley R."/>
            <person name="Andreopoulos W."/>
            <person name="He G."/>
            <person name="Johnson J."/>
            <person name="Nolan M."/>
            <person name="Tritt A."/>
            <person name="Barry K.W."/>
            <person name="Grigoriev I.V."/>
            <person name="Nagy L.G."/>
            <person name="Hibbett D."/>
            <person name="Henrissat B."/>
            <person name="Matheny P.B."/>
            <person name="Labbe J."/>
            <person name="Martin F.M."/>
        </authorList>
    </citation>
    <scope>NUCLEOTIDE SEQUENCE</scope>
    <source>
        <strain evidence="1">FP105234-sp</strain>
    </source>
</reference>
<protein>
    <submittedName>
        <fullName evidence="1">Uncharacterized protein</fullName>
    </submittedName>
</protein>
<keyword evidence="2" id="KW-1185">Reference proteome</keyword>
<dbReference type="EMBL" id="MU275849">
    <property type="protein sequence ID" value="KAI0051907.1"/>
    <property type="molecule type" value="Genomic_DNA"/>
</dbReference>
<proteinExistence type="predicted"/>